<feature type="domain" description="GAD-related" evidence="1">
    <location>
        <begin position="6"/>
        <end position="108"/>
    </location>
</feature>
<proteinExistence type="predicted"/>
<reference evidence="3 4" key="1">
    <citation type="submission" date="2016-12" db="EMBL/GenBank/DDBJ databases">
        <title>Draft Genome Sequence of Mercury Resistant Pseudomonas DRA525.</title>
        <authorList>
            <person name="Drace K.M."/>
        </authorList>
    </citation>
    <scope>NUCLEOTIDE SEQUENCE [LARGE SCALE GENOMIC DNA]</scope>
    <source>
        <strain evidence="3 4">DRA525</strain>
    </source>
</reference>
<evidence type="ECO:0000259" key="2">
    <source>
        <dbReference type="Pfam" id="PF08906"/>
    </source>
</evidence>
<gene>
    <name evidence="3" type="ORF">BL240_17750</name>
</gene>
<dbReference type="Pfam" id="PF08887">
    <property type="entry name" value="GAD-like"/>
    <property type="match status" value="1"/>
</dbReference>
<sequence length="221" mass="25239">MRDEDFSQFIECFGEATHRTPVPASTLTKWEGILPPVLIDYWRHEGWAGYGNGLLWTVNPDDFEHLKDSWLKGTSLENFDKFHVIARSAFGNLYLCGERTGRSVSIICNHNEILALKNRLKPKTLTAQNITIQSLFGASDPDDFDNSDPNGKLLFNRALKRYGPLSPDEMYGFEPALILGGNPILENLRRLRMDPHLLILRNFDTPKFPFSSVDLENLRMI</sequence>
<protein>
    <submittedName>
        <fullName evidence="3">GAD-like domain protein</fullName>
    </submittedName>
</protein>
<evidence type="ECO:0000313" key="4">
    <source>
        <dbReference type="Proteomes" id="UP000185146"/>
    </source>
</evidence>
<feature type="domain" description="T6SS immunity protein Tdi1 C-terminal" evidence="2">
    <location>
        <begin position="133"/>
        <end position="202"/>
    </location>
</feature>
<dbReference type="RefSeq" id="WP_075045724.1">
    <property type="nucleotide sequence ID" value="NZ_CP018743.1"/>
</dbReference>
<name>A0A1L5PSS1_PSEPU</name>
<dbReference type="Proteomes" id="UP000185146">
    <property type="component" value="Chromosome"/>
</dbReference>
<dbReference type="EMBL" id="CP018743">
    <property type="protein sequence ID" value="APO83199.1"/>
    <property type="molecule type" value="Genomic_DNA"/>
</dbReference>
<dbReference type="InterPro" id="IPR015002">
    <property type="entry name" value="T6SS_Tdi1_C"/>
</dbReference>
<accession>A0A1L5PSS1</accession>
<dbReference type="Pfam" id="PF08906">
    <property type="entry name" value="T6SS_Tdi1_C"/>
    <property type="match status" value="1"/>
</dbReference>
<organism evidence="3 4">
    <name type="scientific">Pseudomonas putida</name>
    <name type="common">Arthrobacter siderocapsulatus</name>
    <dbReference type="NCBI Taxonomy" id="303"/>
    <lineage>
        <taxon>Bacteria</taxon>
        <taxon>Pseudomonadati</taxon>
        <taxon>Pseudomonadota</taxon>
        <taxon>Gammaproteobacteria</taxon>
        <taxon>Pseudomonadales</taxon>
        <taxon>Pseudomonadaceae</taxon>
        <taxon>Pseudomonas</taxon>
    </lineage>
</organism>
<evidence type="ECO:0000259" key="1">
    <source>
        <dbReference type="Pfam" id="PF08887"/>
    </source>
</evidence>
<dbReference type="InterPro" id="IPR014983">
    <property type="entry name" value="GAD-rel"/>
</dbReference>
<evidence type="ECO:0000313" key="3">
    <source>
        <dbReference type="EMBL" id="APO83199.1"/>
    </source>
</evidence>
<dbReference type="AlphaFoldDB" id="A0A1L5PSS1"/>